<reference evidence="2" key="1">
    <citation type="submission" date="2022-08" db="EMBL/GenBank/DDBJ databases">
        <authorList>
            <person name="Tistechok S."/>
            <person name="Samborskyy M."/>
            <person name="Roman I."/>
        </authorList>
    </citation>
    <scope>NUCLEOTIDE SEQUENCE</scope>
    <source>
        <strain evidence="2">DSM 103496</strain>
    </source>
</reference>
<proteinExistence type="predicted"/>
<sequence>MVDQVRGRRPEGADDATVEAVGALTEALETAERARGRLFDFHQLTGDADTKASRAAGLLRDAGHTALADELERDLVGRNVVAGRWTFQLVEDYDDGYHQAFRDWERRVRDELLDGARHVFEAEMKERNTTAGAPGQRLDPSD</sequence>
<dbReference type="AlphaFoldDB" id="A0A9X3A106"/>
<gene>
    <name evidence="2" type="ORF">NZH93_11565</name>
</gene>
<keyword evidence="3" id="KW-1185">Reference proteome</keyword>
<feature type="region of interest" description="Disordered" evidence="1">
    <location>
        <begin position="123"/>
        <end position="142"/>
    </location>
</feature>
<name>A0A9X3A106_9PSEU</name>
<comment type="caution">
    <text evidence="2">The sequence shown here is derived from an EMBL/GenBank/DDBJ whole genome shotgun (WGS) entry which is preliminary data.</text>
</comment>
<protein>
    <submittedName>
        <fullName evidence="2">Uncharacterized protein</fullName>
    </submittedName>
</protein>
<dbReference type="RefSeq" id="WP_259622992.1">
    <property type="nucleotide sequence ID" value="NZ_JANYMP010000004.1"/>
</dbReference>
<evidence type="ECO:0000256" key="1">
    <source>
        <dbReference type="SAM" id="MobiDB-lite"/>
    </source>
</evidence>
<evidence type="ECO:0000313" key="3">
    <source>
        <dbReference type="Proteomes" id="UP001141259"/>
    </source>
</evidence>
<dbReference type="EMBL" id="JANYMP010000004">
    <property type="protein sequence ID" value="MCS7477493.1"/>
    <property type="molecule type" value="Genomic_DNA"/>
</dbReference>
<organism evidence="2 3">
    <name type="scientific">Umezawaea endophytica</name>
    <dbReference type="NCBI Taxonomy" id="1654476"/>
    <lineage>
        <taxon>Bacteria</taxon>
        <taxon>Bacillati</taxon>
        <taxon>Actinomycetota</taxon>
        <taxon>Actinomycetes</taxon>
        <taxon>Pseudonocardiales</taxon>
        <taxon>Pseudonocardiaceae</taxon>
        <taxon>Umezawaea</taxon>
    </lineage>
</organism>
<accession>A0A9X3A106</accession>
<evidence type="ECO:0000313" key="2">
    <source>
        <dbReference type="EMBL" id="MCS7477493.1"/>
    </source>
</evidence>
<dbReference type="Proteomes" id="UP001141259">
    <property type="component" value="Unassembled WGS sequence"/>
</dbReference>